<dbReference type="Gene3D" id="1.20.1260.100">
    <property type="entry name" value="TspO/MBR protein"/>
    <property type="match status" value="1"/>
</dbReference>
<dbReference type="PANTHER" id="PTHR10057">
    <property type="entry name" value="PERIPHERAL-TYPE BENZODIAZEPINE RECEPTOR"/>
    <property type="match status" value="1"/>
</dbReference>
<sequence length="168" mass="17985">MASQELFRTRDHHGYVTWLALAGFLAAAFAAAAVGGLASVDAGSYYNGLDRPAWAPPSGLFGPVWTVLYTLIGIAGWLAWRRGGFRAAPVAFGLYAGQLVLNAAWTWLFFVGEQPGAAFAEITVLWAVILANAVLFARLSRPAGALLVPYLLWVGYAAALNLTLWLTN</sequence>
<feature type="transmembrane region" description="Helical" evidence="6">
    <location>
        <begin position="116"/>
        <end position="137"/>
    </location>
</feature>
<name>A0ABP6T290_9ACTN</name>
<comment type="subcellular location">
    <subcellularLocation>
        <location evidence="1">Membrane</location>
        <topology evidence="1">Multi-pass membrane protein</topology>
    </subcellularLocation>
</comment>
<comment type="caution">
    <text evidence="7">The sequence shown here is derived from an EMBL/GenBank/DDBJ whole genome shotgun (WGS) entry which is preliminary data.</text>
</comment>
<dbReference type="InterPro" id="IPR038330">
    <property type="entry name" value="TspO/MBR-related_sf"/>
</dbReference>
<feature type="transmembrane region" description="Helical" evidence="6">
    <location>
        <begin position="144"/>
        <end position="166"/>
    </location>
</feature>
<dbReference type="CDD" id="cd15904">
    <property type="entry name" value="TSPO_MBR"/>
    <property type="match status" value="1"/>
</dbReference>
<evidence type="ECO:0000256" key="5">
    <source>
        <dbReference type="ARBA" id="ARBA00023136"/>
    </source>
</evidence>
<evidence type="ECO:0000256" key="4">
    <source>
        <dbReference type="ARBA" id="ARBA00022989"/>
    </source>
</evidence>
<evidence type="ECO:0000256" key="6">
    <source>
        <dbReference type="SAM" id="Phobius"/>
    </source>
</evidence>
<dbReference type="PANTHER" id="PTHR10057:SF0">
    <property type="entry name" value="TRANSLOCATOR PROTEIN"/>
    <property type="match status" value="1"/>
</dbReference>
<evidence type="ECO:0008006" key="9">
    <source>
        <dbReference type="Google" id="ProtNLM"/>
    </source>
</evidence>
<keyword evidence="8" id="KW-1185">Reference proteome</keyword>
<dbReference type="Pfam" id="PF03073">
    <property type="entry name" value="TspO_MBR"/>
    <property type="match status" value="1"/>
</dbReference>
<dbReference type="PIRSF" id="PIRSF005859">
    <property type="entry name" value="PBR"/>
    <property type="match status" value="1"/>
</dbReference>
<evidence type="ECO:0000256" key="3">
    <source>
        <dbReference type="ARBA" id="ARBA00022692"/>
    </source>
</evidence>
<reference evidence="8" key="1">
    <citation type="journal article" date="2019" name="Int. J. Syst. Evol. Microbiol.">
        <title>The Global Catalogue of Microorganisms (GCM) 10K type strain sequencing project: providing services to taxonomists for standard genome sequencing and annotation.</title>
        <authorList>
            <consortium name="The Broad Institute Genomics Platform"/>
            <consortium name="The Broad Institute Genome Sequencing Center for Infectious Disease"/>
            <person name="Wu L."/>
            <person name="Ma J."/>
        </authorList>
    </citation>
    <scope>NUCLEOTIDE SEQUENCE [LARGE SCALE GENOMIC DNA]</scope>
    <source>
        <strain evidence="8">JCM 9458</strain>
    </source>
</reference>
<keyword evidence="5 6" id="KW-0472">Membrane</keyword>
<feature type="transmembrane region" description="Helical" evidence="6">
    <location>
        <begin position="92"/>
        <end position="110"/>
    </location>
</feature>
<dbReference type="InterPro" id="IPR004307">
    <property type="entry name" value="TspO_MBR"/>
</dbReference>
<dbReference type="RefSeq" id="WP_345730217.1">
    <property type="nucleotide sequence ID" value="NZ_BAAAYN010000029.1"/>
</dbReference>
<protein>
    <recommendedName>
        <fullName evidence="9">Tryptophan-rich sensory protein</fullName>
    </recommendedName>
</protein>
<dbReference type="Proteomes" id="UP001501676">
    <property type="component" value="Unassembled WGS sequence"/>
</dbReference>
<evidence type="ECO:0000256" key="1">
    <source>
        <dbReference type="ARBA" id="ARBA00004141"/>
    </source>
</evidence>
<proteinExistence type="inferred from homology"/>
<gene>
    <name evidence="7" type="ORF">GCM10020369_45670</name>
</gene>
<feature type="transmembrane region" description="Helical" evidence="6">
    <location>
        <begin position="15"/>
        <end position="40"/>
    </location>
</feature>
<dbReference type="EMBL" id="BAAAYN010000029">
    <property type="protein sequence ID" value="GAA3390703.1"/>
    <property type="molecule type" value="Genomic_DNA"/>
</dbReference>
<keyword evidence="4 6" id="KW-1133">Transmembrane helix</keyword>
<evidence type="ECO:0000256" key="2">
    <source>
        <dbReference type="ARBA" id="ARBA00007524"/>
    </source>
</evidence>
<comment type="similarity">
    <text evidence="2">Belongs to the TspO/BZRP family.</text>
</comment>
<evidence type="ECO:0000313" key="7">
    <source>
        <dbReference type="EMBL" id="GAA3390703.1"/>
    </source>
</evidence>
<accession>A0ABP6T290</accession>
<organism evidence="7 8">
    <name type="scientific">Cryptosporangium minutisporangium</name>
    <dbReference type="NCBI Taxonomy" id="113569"/>
    <lineage>
        <taxon>Bacteria</taxon>
        <taxon>Bacillati</taxon>
        <taxon>Actinomycetota</taxon>
        <taxon>Actinomycetes</taxon>
        <taxon>Cryptosporangiales</taxon>
        <taxon>Cryptosporangiaceae</taxon>
        <taxon>Cryptosporangium</taxon>
    </lineage>
</organism>
<feature type="transmembrane region" description="Helical" evidence="6">
    <location>
        <begin position="60"/>
        <end position="80"/>
    </location>
</feature>
<keyword evidence="3 6" id="KW-0812">Transmembrane</keyword>
<evidence type="ECO:0000313" key="8">
    <source>
        <dbReference type="Proteomes" id="UP001501676"/>
    </source>
</evidence>